<dbReference type="PANTHER" id="PTHR10426">
    <property type="entry name" value="STRICTOSIDINE SYNTHASE-RELATED"/>
    <property type="match status" value="1"/>
</dbReference>
<evidence type="ECO:0000313" key="7">
    <source>
        <dbReference type="EMBL" id="CAI9101760.1"/>
    </source>
</evidence>
<feature type="chain" id="PRO_5043740515" evidence="5">
    <location>
        <begin position="19"/>
        <end position="334"/>
    </location>
</feature>
<dbReference type="PANTHER" id="PTHR10426:SF136">
    <property type="entry name" value="PROTEIN STRICTOSIDINE SYNTHASE-LIKE 9-LIKE"/>
    <property type="match status" value="1"/>
</dbReference>
<evidence type="ECO:0000256" key="1">
    <source>
        <dbReference type="ARBA" id="ARBA00004116"/>
    </source>
</evidence>
<protein>
    <submittedName>
        <fullName evidence="7">OLC1v1039167C1</fullName>
    </submittedName>
</protein>
<keyword evidence="5" id="KW-0732">Signal</keyword>
<name>A0AAV1D3P7_OLDCO</name>
<comment type="similarity">
    <text evidence="2">Belongs to the strictosidine synthase family.</text>
</comment>
<organism evidence="7 8">
    <name type="scientific">Oldenlandia corymbosa var. corymbosa</name>
    <dbReference type="NCBI Taxonomy" id="529605"/>
    <lineage>
        <taxon>Eukaryota</taxon>
        <taxon>Viridiplantae</taxon>
        <taxon>Streptophyta</taxon>
        <taxon>Embryophyta</taxon>
        <taxon>Tracheophyta</taxon>
        <taxon>Spermatophyta</taxon>
        <taxon>Magnoliopsida</taxon>
        <taxon>eudicotyledons</taxon>
        <taxon>Gunneridae</taxon>
        <taxon>Pentapetalae</taxon>
        <taxon>asterids</taxon>
        <taxon>lamiids</taxon>
        <taxon>Gentianales</taxon>
        <taxon>Rubiaceae</taxon>
        <taxon>Rubioideae</taxon>
        <taxon>Spermacoceae</taxon>
        <taxon>Hedyotis-Oldenlandia complex</taxon>
        <taxon>Oldenlandia</taxon>
    </lineage>
</organism>
<evidence type="ECO:0000256" key="4">
    <source>
        <dbReference type="ARBA" id="ARBA00023180"/>
    </source>
</evidence>
<dbReference type="GO" id="GO:0016787">
    <property type="term" value="F:hydrolase activity"/>
    <property type="evidence" value="ECO:0007669"/>
    <property type="project" value="TreeGrafter"/>
</dbReference>
<dbReference type="Proteomes" id="UP001161247">
    <property type="component" value="Chromosome 4"/>
</dbReference>
<evidence type="ECO:0000256" key="5">
    <source>
        <dbReference type="SAM" id="SignalP"/>
    </source>
</evidence>
<dbReference type="InterPro" id="IPR011042">
    <property type="entry name" value="6-blade_b-propeller_TolB-like"/>
</dbReference>
<keyword evidence="4" id="KW-0325">Glycoprotein</keyword>
<evidence type="ECO:0000259" key="6">
    <source>
        <dbReference type="Pfam" id="PF03088"/>
    </source>
</evidence>
<sequence>MLIIFFIMCFIPHSLVFSLPDPYTIFSKLNLPPGVIGVGSVSLDPLNQGPYVGTSDGRILKYNGTDFLDFAYLSPNRSKQLCDGTTDISLGVTCGRASGITFDLETGDLYVVNAYGGLYEVGPQGGQATLIVTDAYGVPFNFLNDCVFDNFRRVVYFTDYSLVYNITYNLLGRPPPPGDSTGRLLEYDIRTGEVMVLLDGIPSPTGPAVNPDSTFIAYGSATTQQIFRFSFMGRINEVLLPKLPGAPAKIKKAVNFGYFWVAVNQVVQQQPNPVVQPYGYKFNLYGNVALIKNFTAEYSNTQVDVVQEYYNRSQGAGTLYVGPRVASFVGKYTE</sequence>
<feature type="signal peptide" evidence="5">
    <location>
        <begin position="1"/>
        <end position="18"/>
    </location>
</feature>
<dbReference type="Gene3D" id="2.120.10.30">
    <property type="entry name" value="TolB, C-terminal domain"/>
    <property type="match status" value="1"/>
</dbReference>
<dbReference type="GO" id="GO:0012505">
    <property type="term" value="C:endomembrane system"/>
    <property type="evidence" value="ECO:0007669"/>
    <property type="project" value="TreeGrafter"/>
</dbReference>
<dbReference type="EMBL" id="OX459121">
    <property type="protein sequence ID" value="CAI9101760.1"/>
    <property type="molecule type" value="Genomic_DNA"/>
</dbReference>
<keyword evidence="3" id="KW-0926">Vacuole</keyword>
<dbReference type="InterPro" id="IPR018119">
    <property type="entry name" value="Strictosidine_synth_cons-reg"/>
</dbReference>
<evidence type="ECO:0000256" key="2">
    <source>
        <dbReference type="ARBA" id="ARBA00009191"/>
    </source>
</evidence>
<gene>
    <name evidence="7" type="ORF">OLC1_LOCUS11274</name>
</gene>
<keyword evidence="8" id="KW-1185">Reference proteome</keyword>
<evidence type="ECO:0000256" key="3">
    <source>
        <dbReference type="ARBA" id="ARBA00022554"/>
    </source>
</evidence>
<dbReference type="GO" id="GO:0005773">
    <property type="term" value="C:vacuole"/>
    <property type="evidence" value="ECO:0007669"/>
    <property type="project" value="UniProtKB-SubCell"/>
</dbReference>
<comment type="subcellular location">
    <subcellularLocation>
        <location evidence="1">Vacuole</location>
    </subcellularLocation>
</comment>
<accession>A0AAV1D3P7</accession>
<dbReference type="SUPFAM" id="SSF63829">
    <property type="entry name" value="Calcium-dependent phosphotriesterase"/>
    <property type="match status" value="1"/>
</dbReference>
<evidence type="ECO:0000313" key="8">
    <source>
        <dbReference type="Proteomes" id="UP001161247"/>
    </source>
</evidence>
<proteinExistence type="inferred from homology"/>
<reference evidence="7" key="1">
    <citation type="submission" date="2023-03" db="EMBL/GenBank/DDBJ databases">
        <authorList>
            <person name="Julca I."/>
        </authorList>
    </citation>
    <scope>NUCLEOTIDE SEQUENCE</scope>
</reference>
<dbReference type="Pfam" id="PF03088">
    <property type="entry name" value="Str_synth"/>
    <property type="match status" value="1"/>
</dbReference>
<dbReference type="AlphaFoldDB" id="A0AAV1D3P7"/>
<feature type="domain" description="Strictosidine synthase conserved region" evidence="6">
    <location>
        <begin position="153"/>
        <end position="229"/>
    </location>
</feature>